<comment type="caution">
    <text evidence="7">The sequence shown here is derived from an EMBL/GenBank/DDBJ whole genome shotgun (WGS) entry which is preliminary data.</text>
</comment>
<comment type="cofactor">
    <cofactor evidence="1 6">
        <name>pyridoxal 5'-phosphate</name>
        <dbReference type="ChEBI" id="CHEBI:597326"/>
    </cofactor>
</comment>
<sequence>MDFVSIARDPGKPYETVNLPVWRASSVLFSNVADMRAEVAATAAGQMRAANYATAGTPTTFALAEAVAQLEAGPHAARAALMPSGLSAIAATLFAFLSPGDHLLMSDSVYGPARLFVQGMLTRFGVQTTFYDPCVGAGIEELLQPNTRMIYMESPGSYTFEIQDVPAICAVAQRHGILTAIDNAWASPVLSRPFDWGVDISVIPLTKYWSGHADVLMGAAVVREALWPQLHQSVRQQGLCVGGDDAWLILRGMRTLEVRMHAHESHGLALAHWLQTRPEVSHVLHPALPSHPQHELWKRDFRGASGLFAFELRSATAEQVSALCDRRQHFKLGFSWGGFESLMMPGNLTGLRTAEPWSGGPLIRIHAGLDNPAELIADLEAGFAAMAAAAS</sequence>
<dbReference type="InterPro" id="IPR000277">
    <property type="entry name" value="Cys/Met-Metab_PyrdxlP-dep_enz"/>
</dbReference>
<proteinExistence type="inferred from homology"/>
<dbReference type="Gene3D" id="3.90.1150.10">
    <property type="entry name" value="Aspartate Aminotransferase, domain 1"/>
    <property type="match status" value="1"/>
</dbReference>
<name>A0ABV2Q8A5_9BURK</name>
<dbReference type="PIRSF" id="PIRSF001434">
    <property type="entry name" value="CGS"/>
    <property type="match status" value="1"/>
</dbReference>
<dbReference type="RefSeq" id="WP_354443492.1">
    <property type="nucleotide sequence ID" value="NZ_JBEPSH010000004.1"/>
</dbReference>
<accession>A0ABV2Q8A5</accession>
<comment type="similarity">
    <text evidence="2 6">Belongs to the trans-sulfuration enzymes family.</text>
</comment>
<dbReference type="PANTHER" id="PTHR43500">
    <property type="entry name" value="CYSTATHIONINE BETA-LYASE-RELATED"/>
    <property type="match status" value="1"/>
</dbReference>
<dbReference type="PANTHER" id="PTHR43500:SF1">
    <property type="entry name" value="CYSTATHIONINE BETA-LYASE-RELATED"/>
    <property type="match status" value="1"/>
</dbReference>
<dbReference type="InterPro" id="IPR015424">
    <property type="entry name" value="PyrdxlP-dep_Trfase"/>
</dbReference>
<keyword evidence="4 7" id="KW-0456">Lyase</keyword>
<evidence type="ECO:0000256" key="6">
    <source>
        <dbReference type="RuleBase" id="RU362118"/>
    </source>
</evidence>
<organism evidence="7 8">
    <name type="scientific">Ottowia thiooxydans</name>
    <dbReference type="NCBI Taxonomy" id="219182"/>
    <lineage>
        <taxon>Bacteria</taxon>
        <taxon>Pseudomonadati</taxon>
        <taxon>Pseudomonadota</taxon>
        <taxon>Betaproteobacteria</taxon>
        <taxon>Burkholderiales</taxon>
        <taxon>Comamonadaceae</taxon>
        <taxon>Ottowia</taxon>
    </lineage>
</organism>
<evidence type="ECO:0000313" key="8">
    <source>
        <dbReference type="Proteomes" id="UP001549320"/>
    </source>
</evidence>
<evidence type="ECO:0000256" key="4">
    <source>
        <dbReference type="ARBA" id="ARBA00023239"/>
    </source>
</evidence>
<dbReference type="Proteomes" id="UP001549320">
    <property type="component" value="Unassembled WGS sequence"/>
</dbReference>
<dbReference type="InterPro" id="IPR015422">
    <property type="entry name" value="PyrdxlP-dep_Trfase_small"/>
</dbReference>
<evidence type="ECO:0000313" key="7">
    <source>
        <dbReference type="EMBL" id="MET4577266.1"/>
    </source>
</evidence>
<dbReference type="InterPro" id="IPR006233">
    <property type="entry name" value="Cys_b_lyase_bac"/>
</dbReference>
<protein>
    <submittedName>
        <fullName evidence="7">Cystathionine beta-lyase</fullName>
        <ecNumber evidence="7">4.4.1.13</ecNumber>
    </submittedName>
</protein>
<dbReference type="SUPFAM" id="SSF53383">
    <property type="entry name" value="PLP-dependent transferases"/>
    <property type="match status" value="1"/>
</dbReference>
<reference evidence="7 8" key="1">
    <citation type="submission" date="2024-06" db="EMBL/GenBank/DDBJ databases">
        <title>Sorghum-associated microbial communities from plants grown in Nebraska, USA.</title>
        <authorList>
            <person name="Schachtman D."/>
        </authorList>
    </citation>
    <scope>NUCLEOTIDE SEQUENCE [LARGE SCALE GENOMIC DNA]</scope>
    <source>
        <strain evidence="7 8">2709</strain>
    </source>
</reference>
<evidence type="ECO:0000256" key="5">
    <source>
        <dbReference type="ARBA" id="ARBA00047517"/>
    </source>
</evidence>
<evidence type="ECO:0000256" key="2">
    <source>
        <dbReference type="ARBA" id="ARBA00009077"/>
    </source>
</evidence>
<comment type="catalytic activity">
    <reaction evidence="5">
        <text>L,L-cystathionine + H2O = L-homocysteine + pyruvate + NH4(+)</text>
        <dbReference type="Rhea" id="RHEA:13965"/>
        <dbReference type="ChEBI" id="CHEBI:15361"/>
        <dbReference type="ChEBI" id="CHEBI:15377"/>
        <dbReference type="ChEBI" id="CHEBI:28938"/>
        <dbReference type="ChEBI" id="CHEBI:58161"/>
        <dbReference type="ChEBI" id="CHEBI:58199"/>
    </reaction>
</comment>
<dbReference type="EMBL" id="JBEPSH010000004">
    <property type="protein sequence ID" value="MET4577266.1"/>
    <property type="molecule type" value="Genomic_DNA"/>
</dbReference>
<dbReference type="Pfam" id="PF01053">
    <property type="entry name" value="Cys_Met_Meta_PP"/>
    <property type="match status" value="1"/>
</dbReference>
<dbReference type="NCBIfam" id="TIGR01324">
    <property type="entry name" value="cysta_beta_ly_B"/>
    <property type="match status" value="1"/>
</dbReference>
<evidence type="ECO:0000256" key="1">
    <source>
        <dbReference type="ARBA" id="ARBA00001933"/>
    </source>
</evidence>
<dbReference type="EC" id="4.4.1.13" evidence="7"/>
<dbReference type="InterPro" id="IPR015421">
    <property type="entry name" value="PyrdxlP-dep_Trfase_major"/>
</dbReference>
<dbReference type="GO" id="GO:0047804">
    <property type="term" value="F:cysteine-S-conjugate beta-lyase activity"/>
    <property type="evidence" value="ECO:0007669"/>
    <property type="project" value="UniProtKB-EC"/>
</dbReference>
<dbReference type="Gene3D" id="3.40.640.10">
    <property type="entry name" value="Type I PLP-dependent aspartate aminotransferase-like (Major domain)"/>
    <property type="match status" value="1"/>
</dbReference>
<keyword evidence="8" id="KW-1185">Reference proteome</keyword>
<evidence type="ECO:0000256" key="3">
    <source>
        <dbReference type="ARBA" id="ARBA00022898"/>
    </source>
</evidence>
<gene>
    <name evidence="7" type="ORF">ABIE13_002377</name>
</gene>
<keyword evidence="3 6" id="KW-0663">Pyridoxal phosphate</keyword>